<dbReference type="STRING" id="3068.D8TKH5"/>
<dbReference type="InterPro" id="IPR040911">
    <property type="entry name" value="Exostosin_GT47"/>
</dbReference>
<accession>D8TKH5</accession>
<organism evidence="8">
    <name type="scientific">Volvox carteri f. nagariensis</name>
    <dbReference type="NCBI Taxonomy" id="3068"/>
    <lineage>
        <taxon>Eukaryota</taxon>
        <taxon>Viridiplantae</taxon>
        <taxon>Chlorophyta</taxon>
        <taxon>core chlorophytes</taxon>
        <taxon>Chlorophyceae</taxon>
        <taxon>CS clade</taxon>
        <taxon>Chlamydomonadales</taxon>
        <taxon>Volvocaceae</taxon>
        <taxon>Volvox</taxon>
    </lineage>
</organism>
<dbReference type="OrthoDB" id="523138at2759"/>
<dbReference type="PROSITE" id="PS00022">
    <property type="entry name" value="EGF_1"/>
    <property type="match status" value="2"/>
</dbReference>
<evidence type="ECO:0000256" key="1">
    <source>
        <dbReference type="ARBA" id="ARBA00004323"/>
    </source>
</evidence>
<protein>
    <submittedName>
        <fullName evidence="7">Acetylglucosaminyltransferase</fullName>
    </submittedName>
</protein>
<evidence type="ECO:0000256" key="4">
    <source>
        <dbReference type="PROSITE-ProRule" id="PRU00076"/>
    </source>
</evidence>
<dbReference type="PROSITE" id="PS01186">
    <property type="entry name" value="EGF_2"/>
    <property type="match status" value="1"/>
</dbReference>
<keyword evidence="4" id="KW-1015">Disulfide bond</keyword>
<evidence type="ECO:0000313" key="8">
    <source>
        <dbReference type="Proteomes" id="UP000001058"/>
    </source>
</evidence>
<dbReference type="PANTHER" id="PTHR11062:SF268">
    <property type="entry name" value="FAMILY PROTEIN, PUTATIVE, EXPRESSED-RELATED"/>
    <property type="match status" value="1"/>
</dbReference>
<keyword evidence="8" id="KW-1185">Reference proteome</keyword>
<comment type="similarity">
    <text evidence="2">Belongs to the glycosyltransferase 47 family.</text>
</comment>
<keyword evidence="4" id="KW-0245">EGF-like domain</keyword>
<dbReference type="Proteomes" id="UP000001058">
    <property type="component" value="Unassembled WGS sequence"/>
</dbReference>
<proteinExistence type="inferred from homology"/>
<dbReference type="EMBL" id="GL378325">
    <property type="protein sequence ID" value="EFJ52247.1"/>
    <property type="molecule type" value="Genomic_DNA"/>
</dbReference>
<evidence type="ECO:0000259" key="6">
    <source>
        <dbReference type="PROSITE" id="PS50026"/>
    </source>
</evidence>
<dbReference type="AlphaFoldDB" id="D8TKH5"/>
<gene>
    <name evidence="7" type="primary">elg1</name>
    <name evidence="7" type="ORF">VOLCADRAFT_87223</name>
</gene>
<dbReference type="InParanoid" id="D8TKH5"/>
<dbReference type="GeneID" id="9618054"/>
<evidence type="ECO:0000256" key="2">
    <source>
        <dbReference type="ARBA" id="ARBA00010271"/>
    </source>
</evidence>
<reference evidence="7 8" key="1">
    <citation type="journal article" date="2010" name="Science">
        <title>Genomic analysis of organismal complexity in the multicellular green alga Volvox carteri.</title>
        <authorList>
            <person name="Prochnik S.E."/>
            <person name="Umen J."/>
            <person name="Nedelcu A.M."/>
            <person name="Hallmann A."/>
            <person name="Miller S.M."/>
            <person name="Nishii I."/>
            <person name="Ferris P."/>
            <person name="Kuo A."/>
            <person name="Mitros T."/>
            <person name="Fritz-Laylin L.K."/>
            <person name="Hellsten U."/>
            <person name="Chapman J."/>
            <person name="Simakov O."/>
            <person name="Rensing S.A."/>
            <person name="Terry A."/>
            <person name="Pangilinan J."/>
            <person name="Kapitonov V."/>
            <person name="Jurka J."/>
            <person name="Salamov A."/>
            <person name="Shapiro H."/>
            <person name="Schmutz J."/>
            <person name="Grimwood J."/>
            <person name="Lindquist E."/>
            <person name="Lucas S."/>
            <person name="Grigoriev I.V."/>
            <person name="Schmitt R."/>
            <person name="Kirk D."/>
            <person name="Rokhsar D.S."/>
        </authorList>
    </citation>
    <scope>NUCLEOTIDE SEQUENCE [LARGE SCALE GENOMIC DNA]</scope>
    <source>
        <strain evidence="8">f. Nagariensis / Eve</strain>
    </source>
</reference>
<evidence type="ECO:0000256" key="3">
    <source>
        <dbReference type="ARBA" id="ARBA00023034"/>
    </source>
</evidence>
<evidence type="ECO:0000313" key="7">
    <source>
        <dbReference type="EMBL" id="EFJ52247.1"/>
    </source>
</evidence>
<dbReference type="Gene3D" id="2.10.25.10">
    <property type="entry name" value="Laminin"/>
    <property type="match status" value="1"/>
</dbReference>
<feature type="signal peptide" evidence="5">
    <location>
        <begin position="1"/>
        <end position="21"/>
    </location>
</feature>
<keyword evidence="3" id="KW-0333">Golgi apparatus</keyword>
<feature type="chain" id="PRO_5003123657" evidence="5">
    <location>
        <begin position="22"/>
        <end position="834"/>
    </location>
</feature>
<name>D8TKH5_VOLCA</name>
<dbReference type="FunFam" id="2.10.25.10:FF:000026">
    <property type="entry name" value="Teneurin transmembrane protein 2"/>
    <property type="match status" value="1"/>
</dbReference>
<dbReference type="GO" id="GO:0000139">
    <property type="term" value="C:Golgi membrane"/>
    <property type="evidence" value="ECO:0007669"/>
    <property type="project" value="UniProtKB-SubCell"/>
</dbReference>
<keyword evidence="7" id="KW-0808">Transferase</keyword>
<dbReference type="RefSeq" id="XP_002947021.1">
    <property type="nucleotide sequence ID" value="XM_002946975.1"/>
</dbReference>
<dbReference type="Pfam" id="PF03016">
    <property type="entry name" value="Exostosin_GT47"/>
    <property type="match status" value="1"/>
</dbReference>
<evidence type="ECO:0000256" key="5">
    <source>
        <dbReference type="SAM" id="SignalP"/>
    </source>
</evidence>
<dbReference type="PROSITE" id="PS50026">
    <property type="entry name" value="EGF_3"/>
    <property type="match status" value="1"/>
</dbReference>
<dbReference type="InterPro" id="IPR000742">
    <property type="entry name" value="EGF"/>
</dbReference>
<comment type="subcellular location">
    <subcellularLocation>
        <location evidence="1">Golgi apparatus membrane</location>
        <topology evidence="1">Single-pass type II membrane protein</topology>
    </subcellularLocation>
</comment>
<feature type="disulfide bond" evidence="4">
    <location>
        <begin position="144"/>
        <end position="153"/>
    </location>
</feature>
<dbReference type="Pfam" id="PF23106">
    <property type="entry name" value="EGF_Teneurin"/>
    <property type="match status" value="1"/>
</dbReference>
<dbReference type="GO" id="GO:0016757">
    <property type="term" value="F:glycosyltransferase activity"/>
    <property type="evidence" value="ECO:0007669"/>
    <property type="project" value="InterPro"/>
</dbReference>
<feature type="domain" description="EGF-like" evidence="6">
    <location>
        <begin position="121"/>
        <end position="154"/>
    </location>
</feature>
<dbReference type="eggNOG" id="KOG1021">
    <property type="taxonomic scope" value="Eukaryota"/>
</dbReference>
<dbReference type="KEGG" id="vcn:VOLCADRAFT_87223"/>
<keyword evidence="5" id="KW-0732">Signal</keyword>
<dbReference type="PANTHER" id="PTHR11062">
    <property type="entry name" value="EXOSTOSIN HEPARAN SULFATE GLYCOSYLTRANSFERASE -RELATED"/>
    <property type="match status" value="1"/>
</dbReference>
<comment type="caution">
    <text evidence="4">Lacks conserved residue(s) required for the propagation of feature annotation.</text>
</comment>
<feature type="disulfide bond" evidence="4">
    <location>
        <begin position="125"/>
        <end position="135"/>
    </location>
</feature>
<dbReference type="FunCoup" id="D8TKH5">
    <property type="interactions" value="143"/>
</dbReference>
<dbReference type="InterPro" id="IPR004263">
    <property type="entry name" value="Exostosin"/>
</dbReference>
<sequence>MASDWPLTFLVLFLFIGFGTKQHTQGEAIAAAKYLDLSGALAWLDVESNHDVLYDPAEQRTHTRQLQQQQQQHPHILTQTTTTSTFLERRALEKRCRGTTGDWCGGYELQQPVPLKPAPRGSRTCPRNCSGVGNCNHDTGTCDCPAGSQGEDCGTVLLRPCTTHFRHGGSEPAGHIDDEGRDLGLTDPGYTESRCTGICDPVTARCFCDGTYRRVNPPKGSPPGTPAPVRGRPLGNHVCQVSDDGRGNKLEWGQVPWEQIYGPNGWCNSNKPDIRCGCLFDGFSGELCDEVTETMCPNQCSGHGECDSGFCKCHDGWYGTDCARKVSGQPLEPGLHDTGSRPWLRDTVRVPPEAAAAVAGLGSTAAGGAGGGGPGAAGQSASIHTRRRPLIYVYDLPPAYNARMLQYRNDKGLCTWRGFGSGNRTEIFAWTYGLEVLFHEMLLQSEHRTFDPEAADYFYVPVYGSCFIFPLHCYADGPWWHVPSGPRVMHVTNMMLEVRDWIRKHFPYWDRRGGRDHIWLMTHDEGACYAPTEIYNSSIFLTHWGRIDKHHASNTAFTPDNYTQEYVHPEQPGGWLHLIDGHPCYTPGKDLVVPALKLPHHFRQSPLLFHPPRQRDILLYLRGDVGKHRLPNYSRGIRQRLYRLWRDQQWLQGYNVMIGDGSDVPGDYSEHLSRSKFCLVVPGDGWSPRLEDAVLHGCVPVIIMDGVHGVWEDQLELERFSIRVGEDELEGLPQQLAVVPQRVLEDMQRKLRKVWHRYAYVSHPLLSEEMKAVLQSNLGVWREQLQRVGKREDALVARTTAQLEQRAVFPAQDDAFHTVLQWLYWRIPQTRAFR</sequence>